<keyword evidence="1" id="KW-0472">Membrane</keyword>
<keyword evidence="1" id="KW-0812">Transmembrane</keyword>
<feature type="transmembrane region" description="Helical" evidence="1">
    <location>
        <begin position="197"/>
        <end position="221"/>
    </location>
</feature>
<dbReference type="EnsemblMetazoa" id="G16404.1">
    <property type="protein sequence ID" value="G16404.1:cds"/>
    <property type="gene ID" value="G16404"/>
</dbReference>
<keyword evidence="1" id="KW-1133">Transmembrane helix</keyword>
<feature type="transmembrane region" description="Helical" evidence="1">
    <location>
        <begin position="157"/>
        <end position="176"/>
    </location>
</feature>
<proteinExistence type="predicted"/>
<evidence type="ECO:0000256" key="1">
    <source>
        <dbReference type="SAM" id="Phobius"/>
    </source>
</evidence>
<sequence length="271" mass="31222">YVLFHFANLVITLILLCKAETLRIIQLVKTQRLYSVTFFIDFISSRVLSQLFLFWVVYFVISVIIKETMPLDWGTFVNNFVTGMCRTIVGLAANSAAVTYVSHFLRLISIFFLHGCENPTAIFETNKDLQEGMVFFLIVRFVLSKTDFQERDPNNQVGFILLLVVAIFLNSVHQLLDSEIFPLRAFPAIHIFKSIRVLIMYGLLLPLFLYVDHAVCMLVGFDISFPIAIMGLSKCIQIIFTIDMYYTISIRRVIRSLDSVNYVKSRLQLLD</sequence>
<evidence type="ECO:0000313" key="2">
    <source>
        <dbReference type="EnsemblMetazoa" id="G16404.1:cds"/>
    </source>
</evidence>
<dbReference type="AlphaFoldDB" id="A0A8W8IZS7"/>
<protein>
    <recommendedName>
        <fullName evidence="4">TRC8-like N-terminal domain-containing protein</fullName>
    </recommendedName>
</protein>
<reference evidence="2" key="1">
    <citation type="submission" date="2022-08" db="UniProtKB">
        <authorList>
            <consortium name="EnsemblMetazoa"/>
        </authorList>
    </citation>
    <scope>IDENTIFICATION</scope>
    <source>
        <strain evidence="2">05x7-T-G4-1.051#20</strain>
    </source>
</reference>
<feature type="transmembrane region" description="Helical" evidence="1">
    <location>
        <begin position="47"/>
        <end position="65"/>
    </location>
</feature>
<name>A0A8W8IZS7_MAGGI</name>
<dbReference type="Proteomes" id="UP000005408">
    <property type="component" value="Unassembled WGS sequence"/>
</dbReference>
<organism evidence="2 3">
    <name type="scientific">Magallana gigas</name>
    <name type="common">Pacific oyster</name>
    <name type="synonym">Crassostrea gigas</name>
    <dbReference type="NCBI Taxonomy" id="29159"/>
    <lineage>
        <taxon>Eukaryota</taxon>
        <taxon>Metazoa</taxon>
        <taxon>Spiralia</taxon>
        <taxon>Lophotrochozoa</taxon>
        <taxon>Mollusca</taxon>
        <taxon>Bivalvia</taxon>
        <taxon>Autobranchia</taxon>
        <taxon>Pteriomorphia</taxon>
        <taxon>Ostreida</taxon>
        <taxon>Ostreoidea</taxon>
        <taxon>Ostreidae</taxon>
        <taxon>Magallana</taxon>
    </lineage>
</organism>
<evidence type="ECO:0008006" key="4">
    <source>
        <dbReference type="Google" id="ProtNLM"/>
    </source>
</evidence>
<evidence type="ECO:0000313" key="3">
    <source>
        <dbReference type="Proteomes" id="UP000005408"/>
    </source>
</evidence>
<accession>A0A8W8IZS7</accession>
<feature type="transmembrane region" description="Helical" evidence="1">
    <location>
        <begin position="227"/>
        <end position="246"/>
    </location>
</feature>
<keyword evidence="3" id="KW-1185">Reference proteome</keyword>
<feature type="transmembrane region" description="Helical" evidence="1">
    <location>
        <begin position="6"/>
        <end position="26"/>
    </location>
</feature>